<organism evidence="2 3">
    <name type="scientific">Patellaria atrata CBS 101060</name>
    <dbReference type="NCBI Taxonomy" id="1346257"/>
    <lineage>
        <taxon>Eukaryota</taxon>
        <taxon>Fungi</taxon>
        <taxon>Dikarya</taxon>
        <taxon>Ascomycota</taxon>
        <taxon>Pezizomycotina</taxon>
        <taxon>Dothideomycetes</taxon>
        <taxon>Dothideomycetes incertae sedis</taxon>
        <taxon>Patellariales</taxon>
        <taxon>Patellariaceae</taxon>
        <taxon>Patellaria</taxon>
    </lineage>
</organism>
<evidence type="ECO:0000313" key="3">
    <source>
        <dbReference type="Proteomes" id="UP000799429"/>
    </source>
</evidence>
<reference evidence="2" key="1">
    <citation type="journal article" date="2020" name="Stud. Mycol.">
        <title>101 Dothideomycetes genomes: a test case for predicting lifestyles and emergence of pathogens.</title>
        <authorList>
            <person name="Haridas S."/>
            <person name="Albert R."/>
            <person name="Binder M."/>
            <person name="Bloem J."/>
            <person name="Labutti K."/>
            <person name="Salamov A."/>
            <person name="Andreopoulos B."/>
            <person name="Baker S."/>
            <person name="Barry K."/>
            <person name="Bills G."/>
            <person name="Bluhm B."/>
            <person name="Cannon C."/>
            <person name="Castanera R."/>
            <person name="Culley D."/>
            <person name="Daum C."/>
            <person name="Ezra D."/>
            <person name="Gonzalez J."/>
            <person name="Henrissat B."/>
            <person name="Kuo A."/>
            <person name="Liang C."/>
            <person name="Lipzen A."/>
            <person name="Lutzoni F."/>
            <person name="Magnuson J."/>
            <person name="Mondo S."/>
            <person name="Nolan M."/>
            <person name="Ohm R."/>
            <person name="Pangilinan J."/>
            <person name="Park H.-J."/>
            <person name="Ramirez L."/>
            <person name="Alfaro M."/>
            <person name="Sun H."/>
            <person name="Tritt A."/>
            <person name="Yoshinaga Y."/>
            <person name="Zwiers L.-H."/>
            <person name="Turgeon B."/>
            <person name="Goodwin S."/>
            <person name="Spatafora J."/>
            <person name="Crous P."/>
            <person name="Grigoriev I."/>
        </authorList>
    </citation>
    <scope>NUCLEOTIDE SEQUENCE</scope>
    <source>
        <strain evidence="2">CBS 101060</strain>
    </source>
</reference>
<proteinExistence type="predicted"/>
<sequence>MAKESRRGSTSAWSGFPVDFEVSPERHRTRASRRQSAVPFLPQPQSNNVLAYQTMDKNVNAEMEHTVCGSSVHRAGTPLEHGMMHLPSNLLSTHDPTDNFDNHLDKRFERLSMDSSFEQRHADENGGVKLQQGAAAPIPAHELMKFSNNSILDTPVPEDLRDVPMKKTSRSNSMENTVAGAVGPSGCASSPSSLDMVLNRVRASTGGSIVLQSSSPSSHDSLQAPIATVVNCIFVYHIHDPQQRYHMIPVGVLNQPGGLEFLINSLYGTEGPVHIYLSSEPLPHPCVDSRETVGMLRPYYLYPVLTATYPFIEITVVPRYKEFSQFRFVIKLPANAGVWELRNLAMTEIRKLTKNGPDFKMLVLIETVGNKIMRDYEEIGNYILKKGFCEHRKMMVSTAWQSAPGFAIIQQPKYTWFAPSDREDVCAIMEGAPWNRSNV</sequence>
<dbReference type="EMBL" id="MU006093">
    <property type="protein sequence ID" value="KAF2840318.1"/>
    <property type="molecule type" value="Genomic_DNA"/>
</dbReference>
<accession>A0A9P4SEV0</accession>
<keyword evidence="3" id="KW-1185">Reference proteome</keyword>
<protein>
    <submittedName>
        <fullName evidence="2">Uncharacterized protein</fullName>
    </submittedName>
</protein>
<feature type="region of interest" description="Disordered" evidence="1">
    <location>
        <begin position="22"/>
        <end position="42"/>
    </location>
</feature>
<evidence type="ECO:0000313" key="2">
    <source>
        <dbReference type="EMBL" id="KAF2840318.1"/>
    </source>
</evidence>
<gene>
    <name evidence="2" type="ORF">M501DRAFT_1015378</name>
</gene>
<comment type="caution">
    <text evidence="2">The sequence shown here is derived from an EMBL/GenBank/DDBJ whole genome shotgun (WGS) entry which is preliminary data.</text>
</comment>
<feature type="region of interest" description="Disordered" evidence="1">
    <location>
        <begin position="167"/>
        <end position="186"/>
    </location>
</feature>
<dbReference type="Proteomes" id="UP000799429">
    <property type="component" value="Unassembled WGS sequence"/>
</dbReference>
<dbReference type="AlphaFoldDB" id="A0A9P4SEV0"/>
<evidence type="ECO:0000256" key="1">
    <source>
        <dbReference type="SAM" id="MobiDB-lite"/>
    </source>
</evidence>
<name>A0A9P4SEV0_9PEZI</name>